<name>A0ABT4INN2_9EURY</name>
<gene>
    <name evidence="1" type="ORF">O0S09_08825</name>
</gene>
<dbReference type="Proteomes" id="UP001141336">
    <property type="component" value="Unassembled WGS sequence"/>
</dbReference>
<keyword evidence="2" id="KW-1185">Reference proteome</keyword>
<accession>A0ABT4INN2</accession>
<dbReference type="RefSeq" id="WP_268923610.1">
    <property type="nucleotide sequence ID" value="NZ_JAPTGC010000016.1"/>
</dbReference>
<dbReference type="PROSITE" id="PS51257">
    <property type="entry name" value="PROKAR_LIPOPROTEIN"/>
    <property type="match status" value="1"/>
</dbReference>
<comment type="caution">
    <text evidence="1">The sequence shown here is derived from an EMBL/GenBank/DDBJ whole genome shotgun (WGS) entry which is preliminary data.</text>
</comment>
<organism evidence="1 2">
    <name type="scientific">Methanocorpusculum vombati</name>
    <dbReference type="NCBI Taxonomy" id="3002864"/>
    <lineage>
        <taxon>Archaea</taxon>
        <taxon>Methanobacteriati</taxon>
        <taxon>Methanobacteriota</taxon>
        <taxon>Stenosarchaea group</taxon>
        <taxon>Methanomicrobia</taxon>
        <taxon>Methanomicrobiales</taxon>
        <taxon>Methanocorpusculaceae</taxon>
        <taxon>Methanocorpusculum</taxon>
    </lineage>
</organism>
<evidence type="ECO:0000313" key="2">
    <source>
        <dbReference type="Proteomes" id="UP001141336"/>
    </source>
</evidence>
<sequence>MEKKSIILLLAVVIILSGCFIGGQYLFASSDGSLSAYPIGATTSAVNLTEEDFIKHPILKTLIEQQQQIPVTDNPFVIMRLSGPHISNAKGAEIFSAYRGPVYWNGTYYQILKIVA</sequence>
<proteinExistence type="predicted"/>
<dbReference type="EMBL" id="JAPTGC010000016">
    <property type="protein sequence ID" value="MCZ0863347.1"/>
    <property type="molecule type" value="Genomic_DNA"/>
</dbReference>
<evidence type="ECO:0000313" key="1">
    <source>
        <dbReference type="EMBL" id="MCZ0863347.1"/>
    </source>
</evidence>
<protein>
    <submittedName>
        <fullName evidence="1">Uncharacterized protein</fullName>
    </submittedName>
</protein>
<reference evidence="1" key="1">
    <citation type="submission" date="2022-12" db="EMBL/GenBank/DDBJ databases">
        <title>Isolation and characterisation of novel Methanocorpusculum spp. from native Australian herbivores indicates the genus is ancestrally host-associated.</title>
        <authorList>
            <person name="Volmer J.G."/>
            <person name="Soo R.M."/>
            <person name="Evans P.N."/>
            <person name="Hoedt E.C."/>
            <person name="Astorga Alsina A.L."/>
            <person name="Woodcroft B.J."/>
            <person name="Tyson G.W."/>
            <person name="Hugenholtz P."/>
            <person name="Morrison M."/>
        </authorList>
    </citation>
    <scope>NUCLEOTIDE SEQUENCE</scope>
    <source>
        <strain evidence="1">CW153</strain>
    </source>
</reference>